<evidence type="ECO:0000313" key="3">
    <source>
        <dbReference type="Proteomes" id="UP000580250"/>
    </source>
</evidence>
<evidence type="ECO:0000256" key="1">
    <source>
        <dbReference type="SAM" id="MobiDB-lite"/>
    </source>
</evidence>
<dbReference type="AlphaFoldDB" id="A0A6V7VBN9"/>
<accession>A0A6V7VBN9</accession>
<feature type="compositionally biased region" description="Basic and acidic residues" evidence="1">
    <location>
        <begin position="214"/>
        <end position="223"/>
    </location>
</feature>
<proteinExistence type="predicted"/>
<feature type="compositionally biased region" description="Low complexity" evidence="1">
    <location>
        <begin position="57"/>
        <end position="78"/>
    </location>
</feature>
<dbReference type="Proteomes" id="UP000580250">
    <property type="component" value="Unassembled WGS sequence"/>
</dbReference>
<organism evidence="2 3">
    <name type="scientific">Meloidogyne enterolobii</name>
    <name type="common">Root-knot nematode worm</name>
    <name type="synonym">Meloidogyne mayaguensis</name>
    <dbReference type="NCBI Taxonomy" id="390850"/>
    <lineage>
        <taxon>Eukaryota</taxon>
        <taxon>Metazoa</taxon>
        <taxon>Ecdysozoa</taxon>
        <taxon>Nematoda</taxon>
        <taxon>Chromadorea</taxon>
        <taxon>Rhabditida</taxon>
        <taxon>Tylenchina</taxon>
        <taxon>Tylenchomorpha</taxon>
        <taxon>Tylenchoidea</taxon>
        <taxon>Meloidogynidae</taxon>
        <taxon>Meloidogyninae</taxon>
        <taxon>Meloidogyne</taxon>
    </lineage>
</organism>
<feature type="region of interest" description="Disordered" evidence="1">
    <location>
        <begin position="141"/>
        <end position="223"/>
    </location>
</feature>
<sequence>MPSKTSTQSKNQHEREGKAKKHNVDVVIDESDIPVPKKVVSQDKRKNYIPRRIEMPSTSEQQTETEQKSTTSEQQTETEQAKGRIVGGYHLRATPQAPTMDDYHTTFPLKLEKLPPKPKQASNKPFQVHRKLEIREKILREQNKLTEENTEKELSPALSVTNPELANNQEIPTQVLPPSNVPNPEIPTDASSTGSNEREKLIPDLNLALEENDENKQDEPKMD</sequence>
<feature type="compositionally biased region" description="Basic and acidic residues" evidence="1">
    <location>
        <begin position="141"/>
        <end position="154"/>
    </location>
</feature>
<protein>
    <submittedName>
        <fullName evidence="2">Uncharacterized protein</fullName>
    </submittedName>
</protein>
<feature type="compositionally biased region" description="Polar residues" evidence="1">
    <location>
        <begin position="1"/>
        <end position="10"/>
    </location>
</feature>
<gene>
    <name evidence="2" type="ORF">MENT_LOCUS23340</name>
</gene>
<comment type="caution">
    <text evidence="2">The sequence shown here is derived from an EMBL/GenBank/DDBJ whole genome shotgun (WGS) entry which is preliminary data.</text>
</comment>
<reference evidence="2 3" key="1">
    <citation type="submission" date="2020-08" db="EMBL/GenBank/DDBJ databases">
        <authorList>
            <person name="Koutsovoulos G."/>
            <person name="Danchin GJ E."/>
        </authorList>
    </citation>
    <scope>NUCLEOTIDE SEQUENCE [LARGE SCALE GENOMIC DNA]</scope>
</reference>
<feature type="region of interest" description="Disordered" evidence="1">
    <location>
        <begin position="1"/>
        <end position="89"/>
    </location>
</feature>
<dbReference type="EMBL" id="CAJEWN010000190">
    <property type="protein sequence ID" value="CAD2171828.1"/>
    <property type="molecule type" value="Genomic_DNA"/>
</dbReference>
<feature type="compositionally biased region" description="Polar residues" evidence="1">
    <location>
        <begin position="158"/>
        <end position="172"/>
    </location>
</feature>
<feature type="compositionally biased region" description="Basic and acidic residues" evidence="1">
    <location>
        <begin position="40"/>
        <end position="54"/>
    </location>
</feature>
<name>A0A6V7VBN9_MELEN</name>
<evidence type="ECO:0000313" key="2">
    <source>
        <dbReference type="EMBL" id="CAD2171828.1"/>
    </source>
</evidence>